<keyword evidence="1" id="KW-0808">Transferase</keyword>
<protein>
    <submittedName>
        <fullName evidence="1">SAM-dependent methyltransferase</fullName>
    </submittedName>
</protein>
<dbReference type="GO" id="GO:0003676">
    <property type="term" value="F:nucleic acid binding"/>
    <property type="evidence" value="ECO:0007669"/>
    <property type="project" value="InterPro"/>
</dbReference>
<keyword evidence="2" id="KW-1185">Reference proteome</keyword>
<comment type="caution">
    <text evidence="1">The sequence shown here is derived from an EMBL/GenBank/DDBJ whole genome shotgun (WGS) entry which is preliminary data.</text>
</comment>
<dbReference type="GO" id="GO:0008168">
    <property type="term" value="F:methyltransferase activity"/>
    <property type="evidence" value="ECO:0007669"/>
    <property type="project" value="UniProtKB-KW"/>
</dbReference>
<accession>A0A2G1QRU7</accession>
<dbReference type="OrthoDB" id="1079385at2"/>
<dbReference type="EMBL" id="PDVP01000002">
    <property type="protein sequence ID" value="PHP68201.1"/>
    <property type="molecule type" value="Genomic_DNA"/>
</dbReference>
<reference evidence="1 2" key="1">
    <citation type="submission" date="2017-10" db="EMBL/GenBank/DDBJ databases">
        <title>Sedimentibacterium mangrovi gen. nov., sp. nov., a novel member of family Phyllobacteriacea isolated from mangrove sediment.</title>
        <authorList>
            <person name="Liao H."/>
            <person name="Tian Y."/>
        </authorList>
    </citation>
    <scope>NUCLEOTIDE SEQUENCE [LARGE SCALE GENOMIC DNA]</scope>
    <source>
        <strain evidence="1 2">X9-2-2</strain>
    </source>
</reference>
<proteinExistence type="predicted"/>
<sequence>MNAVTGPGQVDASDLVATIERARALFDDGDLIAAKLIAGVAYDQAKTAAQYAERFGAAEMLVRKAHQLQGDALLIETRAKIRLADEYDAAQADGKASKGRPKNLPEGKTFTVEEAGLTHKEIHEARKLRDAERKTPGIAERAIAARLAQGLEPTKANLRAAVGTSTATAQERGHNLYETPREAVLTLLALERFDRAVLEPACGRGAISGILEAAGHEVDLWDLVDRSTATRDGEVQRVCDFLTAYPLDGTPDQIITNPPYGADMNAFIARALRVHKPRKMALLLNLNVLAGFEDPARNFYMDEWKPRRVIVFPRRLPMMHRDGWDGPIANSRMNTAWFVWEATGDDEKPYGDTTTVDRVDWKDFEDWEPAGGWR</sequence>
<name>A0A2G1QRU7_9HYPH</name>
<dbReference type="PROSITE" id="PS00092">
    <property type="entry name" value="N6_MTASE"/>
    <property type="match status" value="1"/>
</dbReference>
<organism evidence="1 2">
    <name type="scientific">Zhengella mangrovi</name>
    <dbReference type="NCBI Taxonomy" id="1982044"/>
    <lineage>
        <taxon>Bacteria</taxon>
        <taxon>Pseudomonadati</taxon>
        <taxon>Pseudomonadota</taxon>
        <taxon>Alphaproteobacteria</taxon>
        <taxon>Hyphomicrobiales</taxon>
        <taxon>Notoacmeibacteraceae</taxon>
        <taxon>Zhengella</taxon>
    </lineage>
</organism>
<dbReference type="SUPFAM" id="SSF53335">
    <property type="entry name" value="S-adenosyl-L-methionine-dependent methyltransferases"/>
    <property type="match status" value="1"/>
</dbReference>
<dbReference type="InterPro" id="IPR002052">
    <property type="entry name" value="DNA_methylase_N6_adenine_CS"/>
</dbReference>
<evidence type="ECO:0000313" key="1">
    <source>
        <dbReference type="EMBL" id="PHP68201.1"/>
    </source>
</evidence>
<dbReference type="AlphaFoldDB" id="A0A2G1QRU7"/>
<dbReference type="InterPro" id="IPR029063">
    <property type="entry name" value="SAM-dependent_MTases_sf"/>
</dbReference>
<dbReference type="GO" id="GO:0032259">
    <property type="term" value="P:methylation"/>
    <property type="evidence" value="ECO:0007669"/>
    <property type="project" value="UniProtKB-KW"/>
</dbReference>
<gene>
    <name evidence="1" type="ORF">CSC94_05990</name>
</gene>
<evidence type="ECO:0000313" key="2">
    <source>
        <dbReference type="Proteomes" id="UP000221168"/>
    </source>
</evidence>
<dbReference type="Proteomes" id="UP000221168">
    <property type="component" value="Unassembled WGS sequence"/>
</dbReference>
<keyword evidence="1" id="KW-0489">Methyltransferase</keyword>
<dbReference type="RefSeq" id="WP_099304834.1">
    <property type="nucleotide sequence ID" value="NZ_PDVP01000002.1"/>
</dbReference>
<dbReference type="Gene3D" id="3.40.50.150">
    <property type="entry name" value="Vaccinia Virus protein VP39"/>
    <property type="match status" value="1"/>
</dbReference>